<protein>
    <submittedName>
        <fullName evidence="1">ABC transporter ATP-binding protein</fullName>
    </submittedName>
</protein>
<reference evidence="1 2" key="1">
    <citation type="submission" date="2019-11" db="EMBL/GenBank/DDBJ databases">
        <title>Draft genome sequence of 12 host-associated Lactobacillus reuteri rodent strains.</title>
        <authorList>
            <person name="Zhang S."/>
            <person name="Ozcam M."/>
            <person name="Van Pijkeren J.P."/>
        </authorList>
    </citation>
    <scope>NUCLEOTIDE SEQUENCE [LARGE SCALE GENOMIC DNA]</scope>
    <source>
        <strain evidence="1 2">Rat19</strain>
    </source>
</reference>
<organism evidence="1 2">
    <name type="scientific">Limosilactobacillus reuteri</name>
    <name type="common">Lactobacillus reuteri</name>
    <dbReference type="NCBI Taxonomy" id="1598"/>
    <lineage>
        <taxon>Bacteria</taxon>
        <taxon>Bacillati</taxon>
        <taxon>Bacillota</taxon>
        <taxon>Bacilli</taxon>
        <taxon>Lactobacillales</taxon>
        <taxon>Lactobacillaceae</taxon>
        <taxon>Limosilactobacillus</taxon>
    </lineage>
</organism>
<evidence type="ECO:0000313" key="1">
    <source>
        <dbReference type="EMBL" id="MRG70127.1"/>
    </source>
</evidence>
<dbReference type="GO" id="GO:0005524">
    <property type="term" value="F:ATP binding"/>
    <property type="evidence" value="ECO:0007669"/>
    <property type="project" value="UniProtKB-KW"/>
</dbReference>
<proteinExistence type="predicted"/>
<dbReference type="AlphaFoldDB" id="A0A6A8D0W7"/>
<gene>
    <name evidence="1" type="ORF">GIX83_10100</name>
</gene>
<sequence length="33" mass="3667">MSKLKLVDVNKYYGEGISRVHVLKDVNFSAKAG</sequence>
<dbReference type="EMBL" id="WJNE01000083">
    <property type="protein sequence ID" value="MRG70127.1"/>
    <property type="molecule type" value="Genomic_DNA"/>
</dbReference>
<evidence type="ECO:0000313" key="2">
    <source>
        <dbReference type="Proteomes" id="UP000430985"/>
    </source>
</evidence>
<keyword evidence="1" id="KW-0067">ATP-binding</keyword>
<comment type="caution">
    <text evidence="1">The sequence shown here is derived from an EMBL/GenBank/DDBJ whole genome shotgun (WGS) entry which is preliminary data.</text>
</comment>
<accession>A0A6A8D0W7</accession>
<keyword evidence="1" id="KW-0547">Nucleotide-binding</keyword>
<name>A0A6A8D0W7_LIMRT</name>
<feature type="non-terminal residue" evidence="1">
    <location>
        <position position="33"/>
    </location>
</feature>
<dbReference type="Proteomes" id="UP000430985">
    <property type="component" value="Unassembled WGS sequence"/>
</dbReference>